<organism evidence="1 2">
    <name type="scientific">Streptomyces glebosus</name>
    <dbReference type="NCBI Taxonomy" id="249580"/>
    <lineage>
        <taxon>Bacteria</taxon>
        <taxon>Bacillati</taxon>
        <taxon>Actinomycetota</taxon>
        <taxon>Actinomycetes</taxon>
        <taxon>Kitasatosporales</taxon>
        <taxon>Streptomycetaceae</taxon>
        <taxon>Streptomyces</taxon>
    </lineage>
</organism>
<dbReference type="EMBL" id="BLIO01000001">
    <property type="protein sequence ID" value="GFE18130.1"/>
    <property type="molecule type" value="Genomic_DNA"/>
</dbReference>
<protein>
    <submittedName>
        <fullName evidence="1">Uncharacterized protein</fullName>
    </submittedName>
</protein>
<proteinExistence type="predicted"/>
<name>A0A640T4K5_9ACTN</name>
<accession>A0A640T4K5</accession>
<reference evidence="1 2" key="1">
    <citation type="submission" date="2019-12" db="EMBL/GenBank/DDBJ databases">
        <title>Whole genome shotgun sequence of Streptomyces hygroscopicus subsp. glebosus NBRC 13786.</title>
        <authorList>
            <person name="Ichikawa N."/>
            <person name="Kimura A."/>
            <person name="Kitahashi Y."/>
            <person name="Komaki H."/>
            <person name="Tamura T."/>
        </authorList>
    </citation>
    <scope>NUCLEOTIDE SEQUENCE [LARGE SCALE GENOMIC DNA]</scope>
    <source>
        <strain evidence="1 2">NBRC 13786</strain>
    </source>
</reference>
<dbReference type="GO" id="GO:0016857">
    <property type="term" value="F:racemase and epimerase activity, acting on carbohydrates and derivatives"/>
    <property type="evidence" value="ECO:0007669"/>
    <property type="project" value="InterPro"/>
</dbReference>
<evidence type="ECO:0000313" key="2">
    <source>
        <dbReference type="Proteomes" id="UP000430079"/>
    </source>
</evidence>
<dbReference type="AlphaFoldDB" id="A0A640T4K5"/>
<dbReference type="InterPro" id="IPR008000">
    <property type="entry name" value="Rham/fucose_mutarotase"/>
</dbReference>
<comment type="caution">
    <text evidence="1">The sequence shown here is derived from an EMBL/GenBank/DDBJ whole genome shotgun (WGS) entry which is preliminary data.</text>
</comment>
<keyword evidence="2" id="KW-1185">Reference proteome</keyword>
<dbReference type="SUPFAM" id="SSF54909">
    <property type="entry name" value="Dimeric alpha+beta barrel"/>
    <property type="match status" value="1"/>
</dbReference>
<dbReference type="InterPro" id="IPR011008">
    <property type="entry name" value="Dimeric_a/b-barrel"/>
</dbReference>
<dbReference type="Proteomes" id="UP000430079">
    <property type="component" value="Unassembled WGS sequence"/>
</dbReference>
<evidence type="ECO:0000313" key="1">
    <source>
        <dbReference type="EMBL" id="GFE18130.1"/>
    </source>
</evidence>
<dbReference type="Pfam" id="PF05336">
    <property type="entry name" value="rhaM"/>
    <property type="match status" value="1"/>
</dbReference>
<sequence>MGRPGWWGQGAVKMAADPVVRRWRQLTDPCQEQTEGAVPGEWWTPMREVFHHD</sequence>
<gene>
    <name evidence="1" type="ORF">Sgleb_61770</name>
</gene>